<dbReference type="Gene3D" id="1.10.45.10">
    <property type="entry name" value="Vanillyl-alcohol Oxidase, Chain A, domain 4"/>
    <property type="match status" value="1"/>
</dbReference>
<reference evidence="6 7" key="1">
    <citation type="submission" date="2013-02" db="EMBL/GenBank/DDBJ databases">
        <title>Draft Genome Sequence of Streptomyces afghaniensis, Which Produces Compounds of the Julimycin B-Complex.</title>
        <authorList>
            <person name="Gruening B.A."/>
            <person name="Praeg A."/>
            <person name="Erxleben A."/>
            <person name="Guenther S."/>
            <person name="Fiedler H.-P."/>
            <person name="Goodfellow M."/>
            <person name="Mueller M."/>
        </authorList>
    </citation>
    <scope>NUCLEOTIDE SEQUENCE [LARGE SCALE GENOMIC DNA]</scope>
    <source>
        <strain evidence="6 7">772</strain>
    </source>
</reference>
<organism evidence="6 7">
    <name type="scientific">Streptomyces afghaniensis 772</name>
    <dbReference type="NCBI Taxonomy" id="1283301"/>
    <lineage>
        <taxon>Bacteria</taxon>
        <taxon>Bacillati</taxon>
        <taxon>Actinomycetota</taxon>
        <taxon>Actinomycetes</taxon>
        <taxon>Kitasatosporales</taxon>
        <taxon>Streptomycetaceae</taxon>
        <taxon>Streptomyces</taxon>
    </lineage>
</organism>
<evidence type="ECO:0000256" key="3">
    <source>
        <dbReference type="ARBA" id="ARBA00022827"/>
    </source>
</evidence>
<name>S4MMB3_9ACTN</name>
<evidence type="ECO:0000256" key="2">
    <source>
        <dbReference type="ARBA" id="ARBA00022630"/>
    </source>
</evidence>
<keyword evidence="3" id="KW-0274">FAD</keyword>
<comment type="cofactor">
    <cofactor evidence="1">
        <name>FAD</name>
        <dbReference type="ChEBI" id="CHEBI:57692"/>
    </cofactor>
</comment>
<accession>S4MMB3</accession>
<dbReference type="PANTHER" id="PTHR42934:SF2">
    <property type="entry name" value="GLYCOLATE OXIDASE SUBUNIT GLCD"/>
    <property type="match status" value="1"/>
</dbReference>
<gene>
    <name evidence="6" type="ORF">STAFG_8367</name>
</gene>
<dbReference type="PATRIC" id="fig|1283301.3.peg.8304"/>
<dbReference type="GO" id="GO:0050660">
    <property type="term" value="F:flavin adenine dinucleotide binding"/>
    <property type="evidence" value="ECO:0007669"/>
    <property type="project" value="InterPro"/>
</dbReference>
<dbReference type="EMBL" id="AOPY01001690">
    <property type="protein sequence ID" value="EPJ34597.1"/>
    <property type="molecule type" value="Genomic_DNA"/>
</dbReference>
<dbReference type="Pfam" id="PF02913">
    <property type="entry name" value="FAD-oxidase_C"/>
    <property type="match status" value="1"/>
</dbReference>
<keyword evidence="2" id="KW-0285">Flavoprotein</keyword>
<dbReference type="HOGENOM" id="CLU_017779_9_0_11"/>
<keyword evidence="7" id="KW-1185">Reference proteome</keyword>
<dbReference type="PANTHER" id="PTHR42934">
    <property type="entry name" value="GLYCOLATE OXIDASE SUBUNIT GLCD"/>
    <property type="match status" value="1"/>
</dbReference>
<evidence type="ECO:0000313" key="6">
    <source>
        <dbReference type="EMBL" id="EPJ34597.1"/>
    </source>
</evidence>
<dbReference type="GO" id="GO:0016491">
    <property type="term" value="F:oxidoreductase activity"/>
    <property type="evidence" value="ECO:0007669"/>
    <property type="project" value="UniProtKB-KW"/>
</dbReference>
<evidence type="ECO:0000313" key="7">
    <source>
        <dbReference type="Proteomes" id="UP000015001"/>
    </source>
</evidence>
<dbReference type="SUPFAM" id="SSF55103">
    <property type="entry name" value="FAD-linked oxidases, C-terminal domain"/>
    <property type="match status" value="1"/>
</dbReference>
<dbReference type="InterPro" id="IPR016171">
    <property type="entry name" value="Vanillyl_alc_oxidase_C-sub2"/>
</dbReference>
<dbReference type="InterPro" id="IPR004113">
    <property type="entry name" value="FAD-bd_oxidored_4_C"/>
</dbReference>
<dbReference type="InterPro" id="IPR016164">
    <property type="entry name" value="FAD-linked_Oxase-like_C"/>
</dbReference>
<dbReference type="AlphaFoldDB" id="S4MMB3"/>
<proteinExistence type="predicted"/>
<comment type="caution">
    <text evidence="6">The sequence shown here is derived from an EMBL/GenBank/DDBJ whole genome shotgun (WGS) entry which is preliminary data.</text>
</comment>
<evidence type="ECO:0000259" key="5">
    <source>
        <dbReference type="Pfam" id="PF02913"/>
    </source>
</evidence>
<dbReference type="InterPro" id="IPR051914">
    <property type="entry name" value="FAD-linked_OxidoTrans_Type4"/>
</dbReference>
<keyword evidence="4" id="KW-0560">Oxidoreductase</keyword>
<dbReference type="FunFam" id="1.10.45.10:FF:000001">
    <property type="entry name" value="D-lactate dehydrogenase mitochondrial"/>
    <property type="match status" value="1"/>
</dbReference>
<feature type="domain" description="FAD-binding oxidoreductase/transferase type 4 C-terminal" evidence="5">
    <location>
        <begin position="2"/>
        <end position="204"/>
    </location>
</feature>
<dbReference type="Gene3D" id="3.30.70.2740">
    <property type="match status" value="1"/>
</dbReference>
<dbReference type="Proteomes" id="UP000015001">
    <property type="component" value="Unassembled WGS sequence"/>
</dbReference>
<sequence>MAELLDGPVLGAVDDAQGTDLRSRRGALLLLQCDGQAAATEAKRAVRLLRGRATSVESTADQAEADRPLTARRLALPALERLGRVLIEDIAVPRSHLGTVVREITAIAKRHDVRIFTLAHAADGSLHPILVLDPDTPGIPDAAWQAAGEIFAAALRLGGTLTGEHGVGTLMRRWLVDELGPEQHALQHRIKAAFDPHLILNPGKAL</sequence>
<protein>
    <submittedName>
        <fullName evidence="6">Putative Glycolate oxidase subunit GlcD</fullName>
    </submittedName>
</protein>
<evidence type="ECO:0000256" key="4">
    <source>
        <dbReference type="ARBA" id="ARBA00023002"/>
    </source>
</evidence>
<evidence type="ECO:0000256" key="1">
    <source>
        <dbReference type="ARBA" id="ARBA00001974"/>
    </source>
</evidence>